<organism evidence="1 2">
    <name type="scientific">Melastoma candidum</name>
    <dbReference type="NCBI Taxonomy" id="119954"/>
    <lineage>
        <taxon>Eukaryota</taxon>
        <taxon>Viridiplantae</taxon>
        <taxon>Streptophyta</taxon>
        <taxon>Embryophyta</taxon>
        <taxon>Tracheophyta</taxon>
        <taxon>Spermatophyta</taxon>
        <taxon>Magnoliopsida</taxon>
        <taxon>eudicotyledons</taxon>
        <taxon>Gunneridae</taxon>
        <taxon>Pentapetalae</taxon>
        <taxon>rosids</taxon>
        <taxon>malvids</taxon>
        <taxon>Myrtales</taxon>
        <taxon>Melastomataceae</taxon>
        <taxon>Melastomatoideae</taxon>
        <taxon>Melastomateae</taxon>
        <taxon>Melastoma</taxon>
    </lineage>
</organism>
<proteinExistence type="predicted"/>
<name>A0ACB9NZJ0_9MYRT</name>
<protein>
    <submittedName>
        <fullName evidence="1">Uncharacterized protein</fullName>
    </submittedName>
</protein>
<evidence type="ECO:0000313" key="1">
    <source>
        <dbReference type="EMBL" id="KAI4342085.1"/>
    </source>
</evidence>
<sequence length="116" mass="13040">MLLVIDALLCLQTGLDLTSTKIKLHPNQSQWACEFDRQNTSPTLGETANRLPLLVNCIEVHHGKKTSSQQNINRKQQPPRCNEMGGCSAYATPHIKQQALLIPNGIIEELWVYQMC</sequence>
<evidence type="ECO:0000313" key="2">
    <source>
        <dbReference type="Proteomes" id="UP001057402"/>
    </source>
</evidence>
<comment type="caution">
    <text evidence="1">The sequence shown here is derived from an EMBL/GenBank/DDBJ whole genome shotgun (WGS) entry which is preliminary data.</text>
</comment>
<dbReference type="Proteomes" id="UP001057402">
    <property type="component" value="Chromosome 7"/>
</dbReference>
<keyword evidence="2" id="KW-1185">Reference proteome</keyword>
<dbReference type="EMBL" id="CM042886">
    <property type="protein sequence ID" value="KAI4342085.1"/>
    <property type="molecule type" value="Genomic_DNA"/>
</dbReference>
<reference evidence="2" key="1">
    <citation type="journal article" date="2023" name="Front. Plant Sci.">
        <title>Chromosomal-level genome assembly of Melastoma candidum provides insights into trichome evolution.</title>
        <authorList>
            <person name="Zhong Y."/>
            <person name="Wu W."/>
            <person name="Sun C."/>
            <person name="Zou P."/>
            <person name="Liu Y."/>
            <person name="Dai S."/>
            <person name="Zhou R."/>
        </authorList>
    </citation>
    <scope>NUCLEOTIDE SEQUENCE [LARGE SCALE GENOMIC DNA]</scope>
</reference>
<accession>A0ACB9NZJ0</accession>
<gene>
    <name evidence="1" type="ORF">MLD38_026743</name>
</gene>